<keyword evidence="2" id="KW-1185">Reference proteome</keyword>
<dbReference type="Proteomes" id="UP000245829">
    <property type="component" value="Unassembled WGS sequence"/>
</dbReference>
<evidence type="ECO:0000313" key="2">
    <source>
        <dbReference type="Proteomes" id="UP000245829"/>
    </source>
</evidence>
<accession>A0A2S2KR95</accession>
<dbReference type="EMBL" id="BGKI01000004">
    <property type="protein sequence ID" value="GBH34173.1"/>
    <property type="molecule type" value="Genomic_DNA"/>
</dbReference>
<dbReference type="AlphaFoldDB" id="A0A2S2KR95"/>
<sequence>MFLYKKKHYKLDKMEKICCVCGKEFENRSTDFCSRECACENSEELVLHTMPKND</sequence>
<gene>
    <name evidence="1" type="ORF">NZNM25_09640</name>
</gene>
<proteinExistence type="predicted"/>
<organism evidence="1 2">
    <name type="scientific">Nitrosopumilus zosterae</name>
    <dbReference type="NCBI Taxonomy" id="718286"/>
    <lineage>
        <taxon>Archaea</taxon>
        <taxon>Nitrososphaerota</taxon>
        <taxon>Nitrososphaeria</taxon>
        <taxon>Nitrosopumilales</taxon>
        <taxon>Nitrosopumilaceae</taxon>
        <taxon>Nitrosopumilus</taxon>
    </lineage>
</organism>
<protein>
    <submittedName>
        <fullName evidence="1">Uncharacterized protein</fullName>
    </submittedName>
</protein>
<comment type="caution">
    <text evidence="1">The sequence shown here is derived from an EMBL/GenBank/DDBJ whole genome shotgun (WGS) entry which is preliminary data.</text>
</comment>
<name>A0A2S2KR95_9ARCH</name>
<evidence type="ECO:0000313" key="1">
    <source>
        <dbReference type="EMBL" id="GBH34173.1"/>
    </source>
</evidence>
<reference evidence="1 2" key="1">
    <citation type="submission" date="2018-05" db="EMBL/GenBank/DDBJ databases">
        <title>genome sequencing of Nitrosopumilus sp. NM25.</title>
        <authorList>
            <person name="Mori K."/>
            <person name="Nakagawa T."/>
        </authorList>
    </citation>
    <scope>NUCLEOTIDE SEQUENCE [LARGE SCALE GENOMIC DNA]</scope>
    <source>
        <strain evidence="1 2">NM25</strain>
    </source>
</reference>